<evidence type="ECO:0000256" key="2">
    <source>
        <dbReference type="ARBA" id="ARBA00023242"/>
    </source>
</evidence>
<keyword evidence="6" id="KW-1185">Reference proteome</keyword>
<dbReference type="GO" id="GO:0008623">
    <property type="term" value="C:CHRAC"/>
    <property type="evidence" value="ECO:0007669"/>
    <property type="project" value="TreeGrafter"/>
</dbReference>
<dbReference type="OMA" id="EACLQET"/>
<keyword evidence="2" id="KW-0539">Nucleus</keyword>
<dbReference type="InParanoid" id="K3X2D9"/>
<feature type="compositionally biased region" description="Low complexity" evidence="3">
    <location>
        <begin position="105"/>
        <end position="118"/>
    </location>
</feature>
<dbReference type="InterPro" id="IPR003958">
    <property type="entry name" value="CBFA_NFYB_domain"/>
</dbReference>
<dbReference type="Proteomes" id="UP000019132">
    <property type="component" value="Unassembled WGS sequence"/>
</dbReference>
<dbReference type="AlphaFoldDB" id="K3X2D9"/>
<dbReference type="EnsemblProtists" id="PYU1_T011388">
    <property type="protein sequence ID" value="PYU1_T011388"/>
    <property type="gene ID" value="PYU1_G011363"/>
</dbReference>
<dbReference type="CDD" id="cd22928">
    <property type="entry name" value="HFD_POLE3_DPB4"/>
    <property type="match status" value="1"/>
</dbReference>
<dbReference type="GO" id="GO:0031490">
    <property type="term" value="F:chromatin DNA binding"/>
    <property type="evidence" value="ECO:0007669"/>
    <property type="project" value="TreeGrafter"/>
</dbReference>
<dbReference type="InterPro" id="IPR051377">
    <property type="entry name" value="DNA_Pol-Epsilon_Subunit"/>
</dbReference>
<evidence type="ECO:0000259" key="4">
    <source>
        <dbReference type="Pfam" id="PF00808"/>
    </source>
</evidence>
<dbReference type="InterPro" id="IPR009072">
    <property type="entry name" value="Histone-fold"/>
</dbReference>
<dbReference type="GO" id="GO:0046982">
    <property type="term" value="F:protein heterodimerization activity"/>
    <property type="evidence" value="ECO:0007669"/>
    <property type="project" value="InterPro"/>
</dbReference>
<dbReference type="GO" id="GO:0006272">
    <property type="term" value="P:leading strand elongation"/>
    <property type="evidence" value="ECO:0007669"/>
    <property type="project" value="TreeGrafter"/>
</dbReference>
<dbReference type="eggNOG" id="KOG0870">
    <property type="taxonomic scope" value="Eukaryota"/>
</dbReference>
<evidence type="ECO:0000313" key="5">
    <source>
        <dbReference type="EnsemblProtists" id="PYU1_T011388"/>
    </source>
</evidence>
<accession>K3X2D9</accession>
<sequence>MECEHPASYTARAVKKVLPERAMLTKDARQTLNSAATMFTLYLSSVAHDHSVSNKRQTVVLKDVLQALRDMDFEHFIGPIEDCLRDAKVTTALKKSKRGAEKPDAVAAGANGETALAADNDDDEMQSAEDIATEEDDDDAVADEDDDEEDVAESEAADS</sequence>
<comment type="subcellular location">
    <subcellularLocation>
        <location evidence="1">Nucleus</location>
    </subcellularLocation>
</comment>
<reference evidence="6" key="1">
    <citation type="journal article" date="2010" name="Genome Biol.">
        <title>Genome sequence of the necrotrophic plant pathogen Pythium ultimum reveals original pathogenicity mechanisms and effector repertoire.</title>
        <authorList>
            <person name="Levesque C.A."/>
            <person name="Brouwer H."/>
            <person name="Cano L."/>
            <person name="Hamilton J.P."/>
            <person name="Holt C."/>
            <person name="Huitema E."/>
            <person name="Raffaele S."/>
            <person name="Robideau G.P."/>
            <person name="Thines M."/>
            <person name="Win J."/>
            <person name="Zerillo M.M."/>
            <person name="Beakes G.W."/>
            <person name="Boore J.L."/>
            <person name="Busam D."/>
            <person name="Dumas B."/>
            <person name="Ferriera S."/>
            <person name="Fuerstenberg S.I."/>
            <person name="Gachon C.M."/>
            <person name="Gaulin E."/>
            <person name="Govers F."/>
            <person name="Grenville-Briggs L."/>
            <person name="Horner N."/>
            <person name="Hostetler J."/>
            <person name="Jiang R.H."/>
            <person name="Johnson J."/>
            <person name="Krajaejun T."/>
            <person name="Lin H."/>
            <person name="Meijer H.J."/>
            <person name="Moore B."/>
            <person name="Morris P."/>
            <person name="Phuntmart V."/>
            <person name="Puiu D."/>
            <person name="Shetty J."/>
            <person name="Stajich J.E."/>
            <person name="Tripathy S."/>
            <person name="Wawra S."/>
            <person name="van West P."/>
            <person name="Whitty B.R."/>
            <person name="Coutinho P.M."/>
            <person name="Henrissat B."/>
            <person name="Martin F."/>
            <person name="Thomas P.D."/>
            <person name="Tyler B.M."/>
            <person name="De Vries R.P."/>
            <person name="Kamoun S."/>
            <person name="Yandell M."/>
            <person name="Tisserat N."/>
            <person name="Buell C.R."/>
        </authorList>
    </citation>
    <scope>NUCLEOTIDE SEQUENCE</scope>
    <source>
        <strain evidence="6">DAOM:BR144</strain>
    </source>
</reference>
<protein>
    <recommendedName>
        <fullName evidence="4">Transcription factor CBF/NF-Y/archaeal histone domain-containing protein</fullName>
    </recommendedName>
</protein>
<evidence type="ECO:0000256" key="3">
    <source>
        <dbReference type="SAM" id="MobiDB-lite"/>
    </source>
</evidence>
<dbReference type="Pfam" id="PF00808">
    <property type="entry name" value="CBFD_NFYB_HMF"/>
    <property type="match status" value="1"/>
</dbReference>
<dbReference type="PANTHER" id="PTHR46172">
    <property type="entry name" value="DNA POLYMERASE EPSILON SUBUNIT 3"/>
    <property type="match status" value="1"/>
</dbReference>
<organism evidence="5 6">
    <name type="scientific">Globisporangium ultimum (strain ATCC 200006 / CBS 805.95 / DAOM BR144)</name>
    <name type="common">Pythium ultimum</name>
    <dbReference type="NCBI Taxonomy" id="431595"/>
    <lineage>
        <taxon>Eukaryota</taxon>
        <taxon>Sar</taxon>
        <taxon>Stramenopiles</taxon>
        <taxon>Oomycota</taxon>
        <taxon>Peronosporomycetes</taxon>
        <taxon>Pythiales</taxon>
        <taxon>Pythiaceae</taxon>
        <taxon>Globisporangium</taxon>
    </lineage>
</organism>
<reference evidence="5" key="3">
    <citation type="submission" date="2015-02" db="UniProtKB">
        <authorList>
            <consortium name="EnsemblProtists"/>
        </authorList>
    </citation>
    <scope>IDENTIFICATION</scope>
    <source>
        <strain evidence="5">DAOM BR144</strain>
    </source>
</reference>
<reference evidence="6" key="2">
    <citation type="submission" date="2010-04" db="EMBL/GenBank/DDBJ databases">
        <authorList>
            <person name="Buell R."/>
            <person name="Hamilton J."/>
            <person name="Hostetler J."/>
        </authorList>
    </citation>
    <scope>NUCLEOTIDE SEQUENCE [LARGE SCALE GENOMIC DNA]</scope>
    <source>
        <strain evidence="6">DAOM:BR144</strain>
    </source>
</reference>
<evidence type="ECO:0000256" key="1">
    <source>
        <dbReference type="ARBA" id="ARBA00004123"/>
    </source>
</evidence>
<feature type="domain" description="Transcription factor CBF/NF-Y/archaeal histone" evidence="4">
    <location>
        <begin position="11"/>
        <end position="68"/>
    </location>
</feature>
<feature type="region of interest" description="Disordered" evidence="3">
    <location>
        <begin position="94"/>
        <end position="159"/>
    </location>
</feature>
<name>K3X2D9_GLOUD</name>
<dbReference type="GO" id="GO:0031507">
    <property type="term" value="P:heterochromatin formation"/>
    <property type="evidence" value="ECO:0007669"/>
    <property type="project" value="TreeGrafter"/>
</dbReference>
<dbReference type="VEuPathDB" id="FungiDB:PYU1_G011363"/>
<evidence type="ECO:0000313" key="6">
    <source>
        <dbReference type="Proteomes" id="UP000019132"/>
    </source>
</evidence>
<feature type="compositionally biased region" description="Acidic residues" evidence="3">
    <location>
        <begin position="119"/>
        <end position="159"/>
    </location>
</feature>
<dbReference type="HOGENOM" id="CLU_114333_0_0_1"/>
<dbReference type="GO" id="GO:0006974">
    <property type="term" value="P:DNA damage response"/>
    <property type="evidence" value="ECO:0007669"/>
    <property type="project" value="TreeGrafter"/>
</dbReference>
<dbReference type="STRING" id="431595.K3X2D9"/>
<proteinExistence type="predicted"/>
<dbReference type="GO" id="GO:0008622">
    <property type="term" value="C:epsilon DNA polymerase complex"/>
    <property type="evidence" value="ECO:0007669"/>
    <property type="project" value="TreeGrafter"/>
</dbReference>
<dbReference type="Gene3D" id="1.10.20.10">
    <property type="entry name" value="Histone, subunit A"/>
    <property type="match status" value="1"/>
</dbReference>
<dbReference type="EMBL" id="GL376562">
    <property type="status" value="NOT_ANNOTATED_CDS"/>
    <property type="molecule type" value="Genomic_DNA"/>
</dbReference>
<dbReference type="PANTHER" id="PTHR46172:SF1">
    <property type="entry name" value="DNA POLYMERASE EPSILON SUBUNIT 3"/>
    <property type="match status" value="1"/>
</dbReference>
<dbReference type="SUPFAM" id="SSF47113">
    <property type="entry name" value="Histone-fold"/>
    <property type="match status" value="1"/>
</dbReference>